<dbReference type="GO" id="GO:0003779">
    <property type="term" value="F:actin binding"/>
    <property type="evidence" value="ECO:0007669"/>
    <property type="project" value="UniProtKB-KW"/>
</dbReference>
<evidence type="ECO:0000256" key="14">
    <source>
        <dbReference type="SAM" id="MobiDB-lite"/>
    </source>
</evidence>
<dbReference type="InterPro" id="IPR015482">
    <property type="entry name" value="Syntrophin"/>
</dbReference>
<dbReference type="PROSITE" id="PS50106">
    <property type="entry name" value="PDZ"/>
    <property type="match status" value="1"/>
</dbReference>
<keyword evidence="7" id="KW-0677">Repeat</keyword>
<evidence type="ECO:0000256" key="8">
    <source>
        <dbReference type="ARBA" id="ARBA00022837"/>
    </source>
</evidence>
<dbReference type="Proteomes" id="UP000594262">
    <property type="component" value="Unplaced"/>
</dbReference>
<dbReference type="SUPFAM" id="SSF50729">
    <property type="entry name" value="PH domain-like"/>
    <property type="match status" value="1"/>
</dbReference>
<evidence type="ECO:0000256" key="11">
    <source>
        <dbReference type="ARBA" id="ARBA00023136"/>
    </source>
</evidence>
<dbReference type="PROSITE" id="PS50003">
    <property type="entry name" value="PH_DOMAIN"/>
    <property type="match status" value="1"/>
</dbReference>
<dbReference type="SMART" id="SM00228">
    <property type="entry name" value="PDZ"/>
    <property type="match status" value="1"/>
</dbReference>
<dbReference type="AlphaFoldDB" id="A0A7M5X168"/>
<protein>
    <recommendedName>
        <fullName evidence="19">Beta-1-syntrophin</fullName>
    </recommendedName>
</protein>
<dbReference type="Gene3D" id="2.30.42.10">
    <property type="match status" value="1"/>
</dbReference>
<keyword evidence="6" id="KW-0597">Phosphoprotein</keyword>
<proteinExistence type="inferred from homology"/>
<dbReference type="Pfam" id="PF23012">
    <property type="entry name" value="Syntrophin_4th"/>
    <property type="match status" value="1"/>
</dbReference>
<dbReference type="Pfam" id="PF18012">
    <property type="entry name" value="PH_17"/>
    <property type="match status" value="1"/>
</dbReference>
<dbReference type="EnsemblMetazoa" id="CLYHEMT016194.1">
    <property type="protein sequence ID" value="CLYHEMP016194.1"/>
    <property type="gene ID" value="CLYHEMG016194"/>
</dbReference>
<organism evidence="17 18">
    <name type="scientific">Clytia hemisphaerica</name>
    <dbReference type="NCBI Taxonomy" id="252671"/>
    <lineage>
        <taxon>Eukaryota</taxon>
        <taxon>Metazoa</taxon>
        <taxon>Cnidaria</taxon>
        <taxon>Hydrozoa</taxon>
        <taxon>Hydroidolina</taxon>
        <taxon>Leptothecata</taxon>
        <taxon>Obeliida</taxon>
        <taxon>Clytiidae</taxon>
        <taxon>Clytia</taxon>
    </lineage>
</organism>
<evidence type="ECO:0000256" key="7">
    <source>
        <dbReference type="ARBA" id="ARBA00022737"/>
    </source>
</evidence>
<keyword evidence="18" id="KW-1185">Reference proteome</keyword>
<keyword evidence="12" id="KW-0009">Actin-binding</keyword>
<evidence type="ECO:0000256" key="3">
    <source>
        <dbReference type="ARBA" id="ARBA00004282"/>
    </source>
</evidence>
<keyword evidence="10" id="KW-0965">Cell junction</keyword>
<dbReference type="OrthoDB" id="409749at2759"/>
<dbReference type="SUPFAM" id="SSF50156">
    <property type="entry name" value="PDZ domain-like"/>
    <property type="match status" value="1"/>
</dbReference>
<dbReference type="GO" id="GO:0005516">
    <property type="term" value="F:calmodulin binding"/>
    <property type="evidence" value="ECO:0007669"/>
    <property type="project" value="UniProtKB-KW"/>
</dbReference>
<evidence type="ECO:0000256" key="2">
    <source>
        <dbReference type="ARBA" id="ARBA00004245"/>
    </source>
</evidence>
<dbReference type="CDD" id="cd06801">
    <property type="entry name" value="PDZ_syntrophin-like"/>
    <property type="match status" value="1"/>
</dbReference>
<evidence type="ECO:0000256" key="10">
    <source>
        <dbReference type="ARBA" id="ARBA00022949"/>
    </source>
</evidence>
<dbReference type="PANTHER" id="PTHR10554:SF12">
    <property type="entry name" value="IP02644P"/>
    <property type="match status" value="1"/>
</dbReference>
<keyword evidence="11" id="KW-0472">Membrane</keyword>
<dbReference type="Pfam" id="PF00595">
    <property type="entry name" value="PDZ"/>
    <property type="match status" value="1"/>
</dbReference>
<dbReference type="GO" id="GO:0005856">
    <property type="term" value="C:cytoskeleton"/>
    <property type="evidence" value="ECO:0007669"/>
    <property type="project" value="UniProtKB-SubCell"/>
</dbReference>
<name>A0A7M5X168_9CNID</name>
<evidence type="ECO:0008006" key="19">
    <source>
        <dbReference type="Google" id="ProtNLM"/>
    </source>
</evidence>
<feature type="domain" description="PH" evidence="15">
    <location>
        <begin position="277"/>
        <end position="389"/>
    </location>
</feature>
<dbReference type="GO" id="GO:0012505">
    <property type="term" value="C:endomembrane system"/>
    <property type="evidence" value="ECO:0007669"/>
    <property type="project" value="UniProtKB-SubCell"/>
</dbReference>
<evidence type="ECO:0000256" key="6">
    <source>
        <dbReference type="ARBA" id="ARBA00022553"/>
    </source>
</evidence>
<accession>A0A7M5X168</accession>
<dbReference type="InterPro" id="IPR001478">
    <property type="entry name" value="PDZ"/>
</dbReference>
<dbReference type="Gene3D" id="2.30.29.30">
    <property type="entry name" value="Pleckstrin-homology domain (PH domain)/Phosphotyrosine-binding domain (PTB)"/>
    <property type="match status" value="1"/>
</dbReference>
<reference evidence="17" key="1">
    <citation type="submission" date="2021-01" db="UniProtKB">
        <authorList>
            <consortium name="EnsemblMetazoa"/>
        </authorList>
    </citation>
    <scope>IDENTIFICATION</scope>
</reference>
<keyword evidence="9" id="KW-0112">Calmodulin-binding</keyword>
<dbReference type="InterPro" id="IPR055108">
    <property type="entry name" value="Syntrophin_4th"/>
</dbReference>
<dbReference type="GO" id="GO:0005198">
    <property type="term" value="F:structural molecule activity"/>
    <property type="evidence" value="ECO:0007669"/>
    <property type="project" value="InterPro"/>
</dbReference>
<dbReference type="GO" id="GO:0016010">
    <property type="term" value="C:dystrophin-associated glycoprotein complex"/>
    <property type="evidence" value="ECO:0007669"/>
    <property type="project" value="TreeGrafter"/>
</dbReference>
<evidence type="ECO:0000256" key="4">
    <source>
        <dbReference type="ARBA" id="ARBA00010798"/>
    </source>
</evidence>
<dbReference type="InterPro" id="IPR011993">
    <property type="entry name" value="PH-like_dom_sf"/>
</dbReference>
<comment type="similarity">
    <text evidence="4">Belongs to the syntrophin family.</text>
</comment>
<evidence type="ECO:0000313" key="18">
    <source>
        <dbReference type="Proteomes" id="UP000594262"/>
    </source>
</evidence>
<dbReference type="Pfam" id="PF00169">
    <property type="entry name" value="PH"/>
    <property type="match status" value="1"/>
</dbReference>
<evidence type="ECO:0000313" key="17">
    <source>
        <dbReference type="EnsemblMetazoa" id="CLYHEMP016194.1"/>
    </source>
</evidence>
<feature type="domain" description="PDZ" evidence="16">
    <location>
        <begin position="80"/>
        <end position="163"/>
    </location>
</feature>
<keyword evidence="8" id="KW-0106">Calcium</keyword>
<evidence type="ECO:0000256" key="12">
    <source>
        <dbReference type="ARBA" id="ARBA00023203"/>
    </source>
</evidence>
<feature type="region of interest" description="Disordered" evidence="14">
    <location>
        <begin position="45"/>
        <end position="67"/>
    </location>
</feature>
<comment type="subcellular location">
    <subcellularLocation>
        <location evidence="3">Cell junction</location>
    </subcellularLocation>
    <subcellularLocation>
        <location evidence="2">Cytoplasm</location>
        <location evidence="2">Cytoskeleton</location>
    </subcellularLocation>
    <subcellularLocation>
        <location evidence="1">Endomembrane system</location>
        <topology evidence="1">Peripheral membrane protein</topology>
    </subcellularLocation>
</comment>
<evidence type="ECO:0000256" key="13">
    <source>
        <dbReference type="ARBA" id="ARBA00023212"/>
    </source>
</evidence>
<dbReference type="InterPro" id="IPR001849">
    <property type="entry name" value="PH_domain"/>
</dbReference>
<dbReference type="SMART" id="SM00233">
    <property type="entry name" value="PH"/>
    <property type="match status" value="2"/>
</dbReference>
<dbReference type="InterPro" id="IPR036034">
    <property type="entry name" value="PDZ_sf"/>
</dbReference>
<evidence type="ECO:0000256" key="5">
    <source>
        <dbReference type="ARBA" id="ARBA00022490"/>
    </source>
</evidence>
<keyword evidence="5" id="KW-0963">Cytoplasm</keyword>
<evidence type="ECO:0000256" key="1">
    <source>
        <dbReference type="ARBA" id="ARBA00004184"/>
    </source>
</evidence>
<dbReference type="InterPro" id="IPR041428">
    <property type="entry name" value="PHsplit_syntrophin"/>
</dbReference>
<evidence type="ECO:0000256" key="9">
    <source>
        <dbReference type="ARBA" id="ARBA00022860"/>
    </source>
</evidence>
<dbReference type="PANTHER" id="PTHR10554">
    <property type="entry name" value="SYNTROPHIN"/>
    <property type="match status" value="1"/>
</dbReference>
<dbReference type="FunFam" id="2.30.42.10:FF:000052">
    <property type="entry name" value="Syntrophin beta 1"/>
    <property type="match status" value="1"/>
</dbReference>
<keyword evidence="13" id="KW-0206">Cytoskeleton</keyword>
<sequence>MAAGQQGIRSAIMEVFHDGVWRQVLVNLEDGTLILSVEESHLMNGSVPASPKDPRNGPLDSTSSVGDVEVPDHVANQVRIVRVIKQDVGGLGISIKGGRENKMPILISKIFNGLAAAQTEALYMGDAILAVNGEDLRNATHDEAVNALKKAGKEVELTVKYLKEVTPYFKRSTSQSSWESGSGPKEANATKAWNELKKIPLKLCYLTKHVSVNGMENDGKAFEIFTPDGRSAAILRAKENAVASQWFNSVHSAISKSLPYARDEVNAILADRPGNREVHVMGWLAEQVQMPDSNRLEWKPVFAALTDKDILLYDITPLSCEDWASPYISHPLLATRLVHSGPTGNNTMGAELTFSTRTGTRNGVECHLFRVERPKELTTWSHALVNGAHHAAALIKEINCAVTWNGVECRLTLHWENGFLLTRAKTDTETESVLWSNPYERLRSSSDDAKRLLWLDFGDNDGEQELDLHGCPKPVVFVLHTFLSSKTSRLGLTL</sequence>
<dbReference type="GO" id="GO:0070161">
    <property type="term" value="C:anchoring junction"/>
    <property type="evidence" value="ECO:0007669"/>
    <property type="project" value="UniProtKB-SubCell"/>
</dbReference>
<dbReference type="RefSeq" id="XP_066921663.1">
    <property type="nucleotide sequence ID" value="XM_067065562.1"/>
</dbReference>
<evidence type="ECO:0000259" key="15">
    <source>
        <dbReference type="PROSITE" id="PS50003"/>
    </source>
</evidence>
<evidence type="ECO:0000259" key="16">
    <source>
        <dbReference type="PROSITE" id="PS50106"/>
    </source>
</evidence>
<dbReference type="GeneID" id="136808988"/>